<name>A0A084Y6G6_9PROT</name>
<accession>A0A084Y6G6</accession>
<dbReference type="Proteomes" id="UP000020077">
    <property type="component" value="Unassembled WGS sequence"/>
</dbReference>
<evidence type="ECO:0000313" key="1">
    <source>
        <dbReference type="EMBL" id="KFB70310.1"/>
    </source>
</evidence>
<reference evidence="1 2" key="1">
    <citation type="submission" date="2014-02" db="EMBL/GenBank/DDBJ databases">
        <title>Expanding our view of genomic diversity in Candidatus Accumulibacter clades.</title>
        <authorList>
            <person name="Skennerton C.T."/>
            <person name="Barr J.J."/>
            <person name="Slater F.R."/>
            <person name="Bond P.L."/>
            <person name="Tyson G.W."/>
        </authorList>
    </citation>
    <scope>NUCLEOTIDE SEQUENCE [LARGE SCALE GENOMIC DNA]</scope>
    <source>
        <strain evidence="2">BA-91</strain>
    </source>
</reference>
<dbReference type="AlphaFoldDB" id="A0A084Y6G6"/>
<dbReference type="EMBL" id="JDVG02000723">
    <property type="protein sequence ID" value="KFB70310.1"/>
    <property type="molecule type" value="Genomic_DNA"/>
</dbReference>
<sequence>MPTSMFTTIRMPKCTGSIPSFIATGKRIGAKISTIDEGSMKLPASRRMMLTASRKAIIPRP</sequence>
<proteinExistence type="predicted"/>
<protein>
    <submittedName>
        <fullName evidence="1">Uncharacterized protein</fullName>
    </submittedName>
</protein>
<gene>
    <name evidence="1" type="ORF">AW09_004614</name>
</gene>
<comment type="caution">
    <text evidence="1">The sequence shown here is derived from an EMBL/GenBank/DDBJ whole genome shotgun (WGS) entry which is preliminary data.</text>
</comment>
<organism evidence="1 2">
    <name type="scientific">Candidatus Accumulibacter phosphatis</name>
    <dbReference type="NCBI Taxonomy" id="327160"/>
    <lineage>
        <taxon>Bacteria</taxon>
        <taxon>Pseudomonadati</taxon>
        <taxon>Pseudomonadota</taxon>
        <taxon>Betaproteobacteria</taxon>
        <taxon>Candidatus Accumulibacter</taxon>
    </lineage>
</organism>
<evidence type="ECO:0000313" key="2">
    <source>
        <dbReference type="Proteomes" id="UP000020077"/>
    </source>
</evidence>